<dbReference type="GO" id="GO:0008137">
    <property type="term" value="F:NADH dehydrogenase (ubiquinone) activity"/>
    <property type="evidence" value="ECO:0007669"/>
    <property type="project" value="UniProtKB-UniRule"/>
</dbReference>
<gene>
    <name evidence="3" type="ORF">GO485_07115</name>
    <name evidence="4" type="ORF">IP92_05239</name>
</gene>
<dbReference type="PANTHER" id="PTHR33269:SF17">
    <property type="entry name" value="NADH-UBIQUINONE OXIDOREDUCTASE CHAIN 6"/>
    <property type="match status" value="1"/>
</dbReference>
<feature type="transmembrane region" description="Helical" evidence="2">
    <location>
        <begin position="141"/>
        <end position="164"/>
    </location>
</feature>
<feature type="transmembrane region" description="Helical" evidence="2">
    <location>
        <begin position="55"/>
        <end position="77"/>
    </location>
</feature>
<feature type="transmembrane region" description="Helical" evidence="2">
    <location>
        <begin position="6"/>
        <end position="24"/>
    </location>
</feature>
<keyword evidence="2" id="KW-0520">NAD</keyword>
<evidence type="ECO:0000256" key="1">
    <source>
        <dbReference type="ARBA" id="ARBA00005698"/>
    </source>
</evidence>
<evidence type="ECO:0000313" key="3">
    <source>
        <dbReference type="EMBL" id="QGZ38842.1"/>
    </source>
</evidence>
<dbReference type="InterPro" id="IPR001457">
    <property type="entry name" value="NADH_UbQ/plastoQ_OxRdtase_su6"/>
</dbReference>
<dbReference type="Pfam" id="PF00499">
    <property type="entry name" value="Oxidored_q3"/>
    <property type="match status" value="1"/>
</dbReference>
<dbReference type="Proteomes" id="UP000437862">
    <property type="component" value="Chromosome"/>
</dbReference>
<dbReference type="Proteomes" id="UP000315112">
    <property type="component" value="Unassembled WGS sequence"/>
</dbReference>
<dbReference type="RefSeq" id="WP_145880866.1">
    <property type="nucleotide sequence ID" value="NZ_CP046904.1"/>
</dbReference>
<keyword evidence="2" id="KW-1133">Transmembrane helix</keyword>
<dbReference type="Gene3D" id="1.20.120.1200">
    <property type="entry name" value="NADH-ubiquinone/plastoquinone oxidoreductase chain 6, subunit NuoJ"/>
    <property type="match status" value="1"/>
</dbReference>
<name>A0A562PFY7_9BURK</name>
<keyword evidence="6" id="KW-1185">Reference proteome</keyword>
<dbReference type="EC" id="7.1.1.-" evidence="2"/>
<dbReference type="GO" id="GO:0016491">
    <property type="term" value="F:oxidoreductase activity"/>
    <property type="evidence" value="ECO:0007669"/>
    <property type="project" value="UniProtKB-KW"/>
</dbReference>
<sequence length="209" mass="23066">MTFTTVLFYVFATIMVVAAARVITARNPVTAALFLVLAFFQAGGIWLLLKAEFLAIVLVLVYVGAVMVLFLFVVMMIDIDQTKLREGFWNYLPVASIVGGIIVLEMASVLWRSFGVETPIPEAANTIGNTKELGKLIYTQYVYAFEVAAVILLLAIVAAVALTLRKRKDIKYFDPGEAVRVKRNDRLKIVKMDAVKKEVASTVATKEAP</sequence>
<dbReference type="GO" id="GO:0005886">
    <property type="term" value="C:plasma membrane"/>
    <property type="evidence" value="ECO:0007669"/>
    <property type="project" value="UniProtKB-SubCell"/>
</dbReference>
<proteinExistence type="inferred from homology"/>
<protein>
    <recommendedName>
        <fullName evidence="2">NADH-quinone oxidoreductase subunit J</fullName>
        <ecNumber evidence="2">7.1.1.-</ecNumber>
    </recommendedName>
</protein>
<dbReference type="InterPro" id="IPR042106">
    <property type="entry name" value="Nuo/plastoQ_OxRdtase_6_NuoJ"/>
</dbReference>
<accession>A0A562PFY7</accession>
<comment type="function">
    <text evidence="2">NDH-1 shuttles electrons from NADH, via FMN and iron-sulfur (Fe-S) centers, to quinones in the respiratory chain. Couples the redox reaction to proton translocation (for every two electrons transferred, four hydrogen ions are translocated across the cytoplasmic membrane), and thus conserves the redox energy in a proton gradient.</text>
</comment>
<comment type="subcellular location">
    <subcellularLocation>
        <location evidence="2">Cell membrane</location>
        <topology evidence="2">Multi-pass membrane protein</topology>
    </subcellularLocation>
</comment>
<keyword evidence="2" id="KW-0812">Transmembrane</keyword>
<reference evidence="4 5" key="1">
    <citation type="journal article" date="2015" name="Stand. Genomic Sci.">
        <title>Genomic Encyclopedia of Bacterial and Archaeal Type Strains, Phase III: the genomes of soil and plant-associated and newly described type strains.</title>
        <authorList>
            <person name="Whitman W.B."/>
            <person name="Woyke T."/>
            <person name="Klenk H.P."/>
            <person name="Zhou Y."/>
            <person name="Lilburn T.G."/>
            <person name="Beck B.J."/>
            <person name="De Vos P."/>
            <person name="Vandamme P."/>
            <person name="Eisen J.A."/>
            <person name="Garrity G."/>
            <person name="Hugenholtz P."/>
            <person name="Kyrpides N.C."/>
        </authorList>
    </citation>
    <scope>NUCLEOTIDE SEQUENCE [LARGE SCALE GENOMIC DNA]</scope>
    <source>
        <strain evidence="4 5">CGMCC 1.10685</strain>
    </source>
</reference>
<keyword evidence="2" id="KW-0472">Membrane</keyword>
<organism evidence="4 5">
    <name type="scientific">Pseudoduganella flava</name>
    <dbReference type="NCBI Taxonomy" id="871742"/>
    <lineage>
        <taxon>Bacteria</taxon>
        <taxon>Pseudomonadati</taxon>
        <taxon>Pseudomonadota</taxon>
        <taxon>Betaproteobacteria</taxon>
        <taxon>Burkholderiales</taxon>
        <taxon>Oxalobacteraceae</taxon>
        <taxon>Telluria group</taxon>
        <taxon>Pseudoduganella</taxon>
    </lineage>
</organism>
<dbReference type="EMBL" id="CP046904">
    <property type="protein sequence ID" value="QGZ38842.1"/>
    <property type="molecule type" value="Genomic_DNA"/>
</dbReference>
<comment type="catalytic activity">
    <reaction evidence="2">
        <text>a quinone + NADH + 5 H(+)(in) = a quinol + NAD(+) + 4 H(+)(out)</text>
        <dbReference type="Rhea" id="RHEA:57888"/>
        <dbReference type="ChEBI" id="CHEBI:15378"/>
        <dbReference type="ChEBI" id="CHEBI:24646"/>
        <dbReference type="ChEBI" id="CHEBI:57540"/>
        <dbReference type="ChEBI" id="CHEBI:57945"/>
        <dbReference type="ChEBI" id="CHEBI:132124"/>
    </reaction>
</comment>
<keyword evidence="3" id="KW-0560">Oxidoreductase</keyword>
<evidence type="ECO:0000313" key="5">
    <source>
        <dbReference type="Proteomes" id="UP000315112"/>
    </source>
</evidence>
<reference evidence="4" key="2">
    <citation type="submission" date="2019-07" db="EMBL/GenBank/DDBJ databases">
        <authorList>
            <person name="Whitman W."/>
            <person name="Huntemann M."/>
            <person name="Clum A."/>
            <person name="Pillay M."/>
            <person name="Palaniappan K."/>
            <person name="Varghese N."/>
            <person name="Mikhailova N."/>
            <person name="Stamatis D."/>
            <person name="Reddy T."/>
            <person name="Daum C."/>
            <person name="Shapiro N."/>
            <person name="Ivanova N."/>
            <person name="Kyrpides N."/>
            <person name="Woyke T."/>
        </authorList>
    </citation>
    <scope>NUCLEOTIDE SEQUENCE</scope>
    <source>
        <strain evidence="4">CGMCC 1.10685</strain>
    </source>
</reference>
<comment type="similarity">
    <text evidence="1 2">Belongs to the complex I subunit 6 family.</text>
</comment>
<keyword evidence="2" id="KW-1003">Cell membrane</keyword>
<dbReference type="PANTHER" id="PTHR33269">
    <property type="entry name" value="NADH-UBIQUINONE OXIDOREDUCTASE CHAIN 6"/>
    <property type="match status" value="1"/>
</dbReference>
<dbReference type="EMBL" id="VLKW01000013">
    <property type="protein sequence ID" value="TWI42906.1"/>
    <property type="molecule type" value="Genomic_DNA"/>
</dbReference>
<keyword evidence="2" id="KW-0874">Quinone</keyword>
<reference evidence="3 6" key="3">
    <citation type="submission" date="2019-12" db="EMBL/GenBank/DDBJ databases">
        <title>Draft Genome Sequences of Six Type Strains of the Genus Massilia.</title>
        <authorList>
            <person name="Miess H."/>
            <person name="Frediansyah A."/>
            <person name="Goeker M."/>
            <person name="Gross H."/>
        </authorList>
    </citation>
    <scope>NUCLEOTIDE SEQUENCE [LARGE SCALE GENOMIC DNA]</scope>
    <source>
        <strain evidence="3 6">DSM 26639</strain>
    </source>
</reference>
<feature type="transmembrane region" description="Helical" evidence="2">
    <location>
        <begin position="31"/>
        <end position="49"/>
    </location>
</feature>
<dbReference type="AlphaFoldDB" id="A0A562PFY7"/>
<dbReference type="GO" id="GO:0048038">
    <property type="term" value="F:quinone binding"/>
    <property type="evidence" value="ECO:0007669"/>
    <property type="project" value="UniProtKB-UniRule"/>
</dbReference>
<dbReference type="NCBIfam" id="NF005164">
    <property type="entry name" value="PRK06638.1-4"/>
    <property type="match status" value="1"/>
</dbReference>
<evidence type="ECO:0000256" key="2">
    <source>
        <dbReference type="RuleBase" id="RU004429"/>
    </source>
</evidence>
<feature type="transmembrane region" description="Helical" evidence="2">
    <location>
        <begin position="89"/>
        <end position="111"/>
    </location>
</feature>
<evidence type="ECO:0000313" key="6">
    <source>
        <dbReference type="Proteomes" id="UP000437862"/>
    </source>
</evidence>
<dbReference type="OrthoDB" id="5295927at2"/>
<evidence type="ECO:0000313" key="4">
    <source>
        <dbReference type="EMBL" id="TWI42906.1"/>
    </source>
</evidence>